<keyword evidence="1" id="KW-0812">Transmembrane</keyword>
<reference evidence="3" key="1">
    <citation type="journal article" date="2019" name="Int. J. Syst. Evol. Microbiol.">
        <title>The Global Catalogue of Microorganisms (GCM) 10K type strain sequencing project: providing services to taxonomists for standard genome sequencing and annotation.</title>
        <authorList>
            <consortium name="The Broad Institute Genomics Platform"/>
            <consortium name="The Broad Institute Genome Sequencing Center for Infectious Disease"/>
            <person name="Wu L."/>
            <person name="Ma J."/>
        </authorList>
    </citation>
    <scope>NUCLEOTIDE SEQUENCE [LARGE SCALE GENOMIC DNA]</scope>
    <source>
        <strain evidence="3">KCTC 32041</strain>
    </source>
</reference>
<gene>
    <name evidence="2" type="ORF">GCM10011290_22360</name>
</gene>
<keyword evidence="1" id="KW-0472">Membrane</keyword>
<sequence>MLNLTTPALLFPAISLLLLAYTNRYLALASIIRNLYDDYQQTPSDKLVRQIGNLRRRIALIKWMQSMGVGSLFLCVVAMFQIYTGWPQAAQITFGTSLLLLISSLGMSLLELRMSTDALNILLSDLVAAERARDKNPH</sequence>
<evidence type="ECO:0000313" key="2">
    <source>
        <dbReference type="EMBL" id="GGX94081.1"/>
    </source>
</evidence>
<feature type="transmembrane region" description="Helical" evidence="1">
    <location>
        <begin position="6"/>
        <end position="26"/>
    </location>
</feature>
<keyword evidence="1" id="KW-1133">Transmembrane helix</keyword>
<accession>A0ABQ2YVM5</accession>
<feature type="transmembrane region" description="Helical" evidence="1">
    <location>
        <begin position="63"/>
        <end position="83"/>
    </location>
</feature>
<organism evidence="2 3">
    <name type="scientific">Vogesella alkaliphila</name>
    <dbReference type="NCBI Taxonomy" id="1193621"/>
    <lineage>
        <taxon>Bacteria</taxon>
        <taxon>Pseudomonadati</taxon>
        <taxon>Pseudomonadota</taxon>
        <taxon>Betaproteobacteria</taxon>
        <taxon>Neisseriales</taxon>
        <taxon>Chromobacteriaceae</taxon>
        <taxon>Vogesella</taxon>
    </lineage>
</organism>
<dbReference type="InterPro" id="IPR021279">
    <property type="entry name" value="DUF2721"/>
</dbReference>
<dbReference type="RefSeq" id="WP_189374347.1">
    <property type="nucleotide sequence ID" value="NZ_BMYW01000007.1"/>
</dbReference>
<proteinExistence type="predicted"/>
<feature type="transmembrane region" description="Helical" evidence="1">
    <location>
        <begin position="89"/>
        <end position="110"/>
    </location>
</feature>
<name>A0ABQ2YVM5_9NEIS</name>
<evidence type="ECO:0000313" key="3">
    <source>
        <dbReference type="Proteomes" id="UP000600877"/>
    </source>
</evidence>
<evidence type="ECO:0000256" key="1">
    <source>
        <dbReference type="SAM" id="Phobius"/>
    </source>
</evidence>
<dbReference type="Pfam" id="PF11026">
    <property type="entry name" value="DUF2721"/>
    <property type="match status" value="1"/>
</dbReference>
<dbReference type="EMBL" id="BMYW01000007">
    <property type="protein sequence ID" value="GGX94081.1"/>
    <property type="molecule type" value="Genomic_DNA"/>
</dbReference>
<protein>
    <submittedName>
        <fullName evidence="2">Membrane protein</fullName>
    </submittedName>
</protein>
<dbReference type="Proteomes" id="UP000600877">
    <property type="component" value="Unassembled WGS sequence"/>
</dbReference>
<comment type="caution">
    <text evidence="2">The sequence shown here is derived from an EMBL/GenBank/DDBJ whole genome shotgun (WGS) entry which is preliminary data.</text>
</comment>
<keyword evidence="3" id="KW-1185">Reference proteome</keyword>